<dbReference type="NCBIfam" id="NF006087">
    <property type="entry name" value="PRK08236.1"/>
    <property type="match status" value="1"/>
</dbReference>
<sequence>MRALIVTAVAAEAESVTTGLTPHPDPVEAGPRTLPGGYLITRRDLPGLALDVLVAGVGPAAAAAGTATALALAPAASPYQVVVSAGIGGGFAPAAPLGSLVVADAIVAADLGAETPDGFLAVDALGFGRSVHLPPAELAARAAEATGGLLAPVLTVSTVTGTAARAAELAARHPLAGAEAMEGFGVAEAAAAHGLPVLEIRAVSNAVGPRDRDAWRIGDALAALAQAFRVLGPVLANWGERHDR</sequence>
<dbReference type="InterPro" id="IPR000845">
    <property type="entry name" value="Nucleoside_phosphorylase_d"/>
</dbReference>
<comment type="pathway">
    <text evidence="1">Quinol/quinone metabolism; menaquinone biosynthesis.</text>
</comment>
<dbReference type="InterPro" id="IPR035994">
    <property type="entry name" value="Nucleoside_phosphorylase_sf"/>
</dbReference>
<organism evidence="4 5">
    <name type="scientific">Streptomyces venezuelae</name>
    <dbReference type="NCBI Taxonomy" id="54571"/>
    <lineage>
        <taxon>Bacteria</taxon>
        <taxon>Bacillati</taxon>
        <taxon>Actinomycetota</taxon>
        <taxon>Actinomycetes</taxon>
        <taxon>Kitasatosporales</taxon>
        <taxon>Streptomycetaceae</taxon>
        <taxon>Streptomyces</taxon>
    </lineage>
</organism>
<dbReference type="Pfam" id="PF01048">
    <property type="entry name" value="PNP_UDP_1"/>
    <property type="match status" value="1"/>
</dbReference>
<evidence type="ECO:0000313" key="4">
    <source>
        <dbReference type="EMBL" id="QES48866.1"/>
    </source>
</evidence>
<dbReference type="NCBIfam" id="TIGR03664">
    <property type="entry name" value="fut_nucase"/>
    <property type="match status" value="1"/>
</dbReference>
<dbReference type="InterPro" id="IPR019963">
    <property type="entry name" value="FL_hydrolase_MqnB"/>
</dbReference>
<dbReference type="GO" id="GO:0009116">
    <property type="term" value="P:nucleoside metabolic process"/>
    <property type="evidence" value="ECO:0007669"/>
    <property type="project" value="InterPro"/>
</dbReference>
<dbReference type="GO" id="GO:0008930">
    <property type="term" value="F:methylthioadenosine nucleosidase activity"/>
    <property type="evidence" value="ECO:0007669"/>
    <property type="project" value="TreeGrafter"/>
</dbReference>
<dbReference type="AlphaFoldDB" id="A0A5P2D1C4"/>
<feature type="domain" description="Nucleoside phosphorylase" evidence="3">
    <location>
        <begin position="31"/>
        <end position="221"/>
    </location>
</feature>
<comment type="similarity">
    <text evidence="1">Belongs to the PNP/UDP phosphorylase family. Futalosine hydrolase subfamily.</text>
</comment>
<proteinExistence type="inferred from homology"/>
<dbReference type="HAMAP" id="MF_00991">
    <property type="entry name" value="MqnB"/>
    <property type="match status" value="1"/>
</dbReference>
<dbReference type="GO" id="GO:0009234">
    <property type="term" value="P:menaquinone biosynthetic process"/>
    <property type="evidence" value="ECO:0007669"/>
    <property type="project" value="UniProtKB-UniRule"/>
</dbReference>
<reference evidence="4 5" key="1">
    <citation type="submission" date="2018-05" db="EMBL/GenBank/DDBJ databases">
        <title>Streptomyces venezuelae.</title>
        <authorList>
            <person name="Kim W."/>
            <person name="Lee N."/>
            <person name="Cho B.-K."/>
        </authorList>
    </citation>
    <scope>NUCLEOTIDE SEQUENCE [LARGE SCALE GENOMIC DNA]</scope>
    <source>
        <strain evidence="4 5">ATCC 21782</strain>
    </source>
</reference>
<dbReference type="CDD" id="cd17766">
    <property type="entry name" value="futalosine_nucleosidase_MqnB"/>
    <property type="match status" value="1"/>
</dbReference>
<evidence type="ECO:0000313" key="5">
    <source>
        <dbReference type="Proteomes" id="UP000325211"/>
    </source>
</evidence>
<comment type="function">
    <text evidence="1">Catalyzes the hydrolysis of futalosine (FL) to dehypoxanthine futalosine (DHFL) and hypoxanthine, a step in the biosynthesis of menaquinone (MK, vitamin K2).</text>
</comment>
<dbReference type="SUPFAM" id="SSF53167">
    <property type="entry name" value="Purine and uridine phosphorylases"/>
    <property type="match status" value="1"/>
</dbReference>
<evidence type="ECO:0000259" key="3">
    <source>
        <dbReference type="Pfam" id="PF01048"/>
    </source>
</evidence>
<dbReference type="OrthoDB" id="9788270at2"/>
<evidence type="ECO:0000256" key="1">
    <source>
        <dbReference type="HAMAP-Rule" id="MF_00991"/>
    </source>
</evidence>
<name>A0A5P2D1C4_STRVZ</name>
<protein>
    <recommendedName>
        <fullName evidence="1 2">Futalosine hydrolase</fullName>
        <shortName evidence="1">FL hydrolase</shortName>
        <ecNumber evidence="1 2">3.2.2.26</ecNumber>
    </recommendedName>
    <alternativeName>
        <fullName evidence="1">Futalosine nucleosidase</fullName>
    </alternativeName>
    <alternativeName>
        <fullName evidence="1">Menaquinone biosynthetic enzyme MqnB</fullName>
    </alternativeName>
</protein>
<keyword evidence="1" id="KW-0474">Menaquinone biosynthesis</keyword>
<accession>A0A5P2D1C4</accession>
<dbReference type="GO" id="GO:0019284">
    <property type="term" value="P:L-methionine salvage from S-adenosylmethionine"/>
    <property type="evidence" value="ECO:0007669"/>
    <property type="project" value="TreeGrafter"/>
</dbReference>
<dbReference type="RefSeq" id="WP_150208459.1">
    <property type="nucleotide sequence ID" value="NZ_CP029190.1"/>
</dbReference>
<dbReference type="Proteomes" id="UP000325211">
    <property type="component" value="Chromosome"/>
</dbReference>
<dbReference type="UniPathway" id="UPA00079"/>
<keyword evidence="1 4" id="KW-0378">Hydrolase</keyword>
<dbReference type="PANTHER" id="PTHR46832:SF2">
    <property type="entry name" value="FUTALOSINE HYDROLASE"/>
    <property type="match status" value="1"/>
</dbReference>
<dbReference type="EMBL" id="CP029190">
    <property type="protein sequence ID" value="QES48866.1"/>
    <property type="molecule type" value="Genomic_DNA"/>
</dbReference>
<evidence type="ECO:0000256" key="2">
    <source>
        <dbReference type="NCBIfam" id="TIGR03664"/>
    </source>
</evidence>
<dbReference type="GO" id="GO:0008782">
    <property type="term" value="F:adenosylhomocysteine nucleosidase activity"/>
    <property type="evidence" value="ECO:0007669"/>
    <property type="project" value="TreeGrafter"/>
</dbReference>
<dbReference type="Gene3D" id="3.40.50.1580">
    <property type="entry name" value="Nucleoside phosphorylase domain"/>
    <property type="match status" value="1"/>
</dbReference>
<dbReference type="PANTHER" id="PTHR46832">
    <property type="entry name" value="5'-METHYLTHIOADENOSINE/S-ADENOSYLHOMOCYSTEINE NUCLEOSIDASE"/>
    <property type="match status" value="1"/>
</dbReference>
<comment type="catalytic activity">
    <reaction evidence="1">
        <text>futalosine + H2O = dehypoxanthine futalosine + hypoxanthine</text>
        <dbReference type="Rhea" id="RHEA:25904"/>
        <dbReference type="ChEBI" id="CHEBI:15377"/>
        <dbReference type="ChEBI" id="CHEBI:17368"/>
        <dbReference type="ChEBI" id="CHEBI:58863"/>
        <dbReference type="ChEBI" id="CHEBI:58864"/>
        <dbReference type="EC" id="3.2.2.26"/>
    </reaction>
</comment>
<dbReference type="GO" id="GO:0005829">
    <property type="term" value="C:cytosol"/>
    <property type="evidence" value="ECO:0007669"/>
    <property type="project" value="TreeGrafter"/>
</dbReference>
<gene>
    <name evidence="1" type="primary">mqnB</name>
    <name evidence="4" type="ORF">DEJ50_14610</name>
</gene>
<dbReference type="EC" id="3.2.2.26" evidence="1 2"/>